<comment type="caution">
    <text evidence="2">The sequence shown here is derived from an EMBL/GenBank/DDBJ whole genome shotgun (WGS) entry which is preliminary data.</text>
</comment>
<evidence type="ECO:0000313" key="3">
    <source>
        <dbReference type="Proteomes" id="UP000287033"/>
    </source>
</evidence>
<evidence type="ECO:0000313" key="2">
    <source>
        <dbReference type="EMBL" id="GCC47643.1"/>
    </source>
</evidence>
<feature type="non-terminal residue" evidence="2">
    <location>
        <position position="1"/>
    </location>
</feature>
<accession>A0A401TYC6</accession>
<keyword evidence="3" id="KW-1185">Reference proteome</keyword>
<dbReference type="EMBL" id="BEZZ01211210">
    <property type="protein sequence ID" value="GCC47643.1"/>
    <property type="molecule type" value="Genomic_DNA"/>
</dbReference>
<feature type="region of interest" description="Disordered" evidence="1">
    <location>
        <begin position="117"/>
        <end position="191"/>
    </location>
</feature>
<feature type="compositionally biased region" description="Basic and acidic residues" evidence="1">
    <location>
        <begin position="180"/>
        <end position="191"/>
    </location>
</feature>
<dbReference type="Proteomes" id="UP000287033">
    <property type="component" value="Unassembled WGS sequence"/>
</dbReference>
<name>A0A401TYC6_CHIPU</name>
<protein>
    <submittedName>
        <fullName evidence="2">Uncharacterized protein</fullName>
    </submittedName>
</protein>
<reference evidence="2 3" key="1">
    <citation type="journal article" date="2018" name="Nat. Ecol. Evol.">
        <title>Shark genomes provide insights into elasmobranch evolution and the origin of vertebrates.</title>
        <authorList>
            <person name="Hara Y"/>
            <person name="Yamaguchi K"/>
            <person name="Onimaru K"/>
            <person name="Kadota M"/>
            <person name="Koyanagi M"/>
            <person name="Keeley SD"/>
            <person name="Tatsumi K"/>
            <person name="Tanaka K"/>
            <person name="Motone F"/>
            <person name="Kageyama Y"/>
            <person name="Nozu R"/>
            <person name="Adachi N"/>
            <person name="Nishimura O"/>
            <person name="Nakagawa R"/>
            <person name="Tanegashima C"/>
            <person name="Kiyatake I"/>
            <person name="Matsumoto R"/>
            <person name="Murakumo K"/>
            <person name="Nishida K"/>
            <person name="Terakita A"/>
            <person name="Kuratani S"/>
            <person name="Sato K"/>
            <person name="Hyodo S Kuraku.S."/>
        </authorList>
    </citation>
    <scope>NUCLEOTIDE SEQUENCE [LARGE SCALE GENOMIC DNA]</scope>
</reference>
<dbReference type="AlphaFoldDB" id="A0A401TYC6"/>
<proteinExistence type="predicted"/>
<organism evidence="2 3">
    <name type="scientific">Chiloscyllium punctatum</name>
    <name type="common">Brownbanded bambooshark</name>
    <name type="synonym">Hemiscyllium punctatum</name>
    <dbReference type="NCBI Taxonomy" id="137246"/>
    <lineage>
        <taxon>Eukaryota</taxon>
        <taxon>Metazoa</taxon>
        <taxon>Chordata</taxon>
        <taxon>Craniata</taxon>
        <taxon>Vertebrata</taxon>
        <taxon>Chondrichthyes</taxon>
        <taxon>Elasmobranchii</taxon>
        <taxon>Galeomorphii</taxon>
        <taxon>Galeoidea</taxon>
        <taxon>Orectolobiformes</taxon>
        <taxon>Hemiscylliidae</taxon>
        <taxon>Chiloscyllium</taxon>
    </lineage>
</organism>
<sequence length="191" mass="20523">RPAFRPCHQRLRAARPALEVGLSARHRRTAAGGVRQAAVEAAGSGIAGIEAVGRGLPLAGRHGRAAVPDAASRIGACDRCGHDRRRHRIDEPAPAQPDAWSLCCRCVVVPRRGATARLPARPEGSGGLDRQPRRPGHSLTAQQSRRTRPHPGNCGARAAAAPATRRRQGIPRSHRVPGRSRSERRARSLQR</sequence>
<gene>
    <name evidence="2" type="ORF">chiPu_0031500</name>
</gene>
<feature type="compositionally biased region" description="Basic residues" evidence="1">
    <location>
        <begin position="164"/>
        <end position="179"/>
    </location>
</feature>
<evidence type="ECO:0000256" key="1">
    <source>
        <dbReference type="SAM" id="MobiDB-lite"/>
    </source>
</evidence>